<feature type="transmembrane region" description="Helical" evidence="1">
    <location>
        <begin position="45"/>
        <end position="62"/>
    </location>
</feature>
<accession>A0A6V8KGN2</accession>
<keyword evidence="3" id="KW-1185">Reference proteome</keyword>
<comment type="caution">
    <text evidence="2">The sequence shown here is derived from an EMBL/GenBank/DDBJ whole genome shotgun (WGS) entry which is preliminary data.</text>
</comment>
<proteinExistence type="predicted"/>
<sequence>MWRAYRQGEWCTPAAGSTDPALRADRIWGAVQDLAVGYGYRPGRAAAIFGALLLGGTAYFAAVPDCAGAGGLCPVNAGDQRTWDPFLYVLDVLVPIVDIGHEKAWNPNGPDKVVMIALLVSGWVYATALVAAAGRALSRS</sequence>
<evidence type="ECO:0000256" key="1">
    <source>
        <dbReference type="SAM" id="Phobius"/>
    </source>
</evidence>
<name>A0A6V8KGN2_9ACTN</name>
<organism evidence="2 3">
    <name type="scientific">Phytohabitans houttuyneae</name>
    <dbReference type="NCBI Taxonomy" id="1076126"/>
    <lineage>
        <taxon>Bacteria</taxon>
        <taxon>Bacillati</taxon>
        <taxon>Actinomycetota</taxon>
        <taxon>Actinomycetes</taxon>
        <taxon>Micromonosporales</taxon>
        <taxon>Micromonosporaceae</taxon>
    </lineage>
</organism>
<reference evidence="2 3" key="1">
    <citation type="submission" date="2020-03" db="EMBL/GenBank/DDBJ databases">
        <title>Whole genome shotgun sequence of Phytohabitans houttuyneae NBRC 108639.</title>
        <authorList>
            <person name="Komaki H."/>
            <person name="Tamura T."/>
        </authorList>
    </citation>
    <scope>NUCLEOTIDE SEQUENCE [LARGE SCALE GENOMIC DNA]</scope>
    <source>
        <strain evidence="2 3">NBRC 108639</strain>
    </source>
</reference>
<gene>
    <name evidence="2" type="ORF">Phou_057380</name>
</gene>
<evidence type="ECO:0000313" key="3">
    <source>
        <dbReference type="Proteomes" id="UP000482800"/>
    </source>
</evidence>
<dbReference type="AlphaFoldDB" id="A0A6V8KGN2"/>
<protein>
    <submittedName>
        <fullName evidence="2">Uncharacterized protein</fullName>
    </submittedName>
</protein>
<keyword evidence="1" id="KW-0812">Transmembrane</keyword>
<feature type="transmembrane region" description="Helical" evidence="1">
    <location>
        <begin position="113"/>
        <end position="134"/>
    </location>
</feature>
<keyword evidence="1" id="KW-0472">Membrane</keyword>
<keyword evidence="1" id="KW-1133">Transmembrane helix</keyword>
<dbReference type="EMBL" id="BLPF01000002">
    <property type="protein sequence ID" value="GFJ81558.1"/>
    <property type="molecule type" value="Genomic_DNA"/>
</dbReference>
<reference evidence="2 3" key="2">
    <citation type="submission" date="2020-03" db="EMBL/GenBank/DDBJ databases">
        <authorList>
            <person name="Ichikawa N."/>
            <person name="Kimura A."/>
            <person name="Kitahashi Y."/>
            <person name="Uohara A."/>
        </authorList>
    </citation>
    <scope>NUCLEOTIDE SEQUENCE [LARGE SCALE GENOMIC DNA]</scope>
    <source>
        <strain evidence="2 3">NBRC 108639</strain>
    </source>
</reference>
<evidence type="ECO:0000313" key="2">
    <source>
        <dbReference type="EMBL" id="GFJ81558.1"/>
    </source>
</evidence>
<dbReference type="Proteomes" id="UP000482800">
    <property type="component" value="Unassembled WGS sequence"/>
</dbReference>